<evidence type="ECO:0000259" key="1">
    <source>
        <dbReference type="Pfam" id="PF21806"/>
    </source>
</evidence>
<gene>
    <name evidence="2" type="ORF">FEF34_24575</name>
</gene>
<dbReference type="InterPro" id="IPR049244">
    <property type="entry name" value="DUF6879"/>
</dbReference>
<dbReference type="Pfam" id="PF21806">
    <property type="entry name" value="DUF6879"/>
    <property type="match status" value="1"/>
</dbReference>
<dbReference type="Proteomes" id="UP000305921">
    <property type="component" value="Unassembled WGS sequence"/>
</dbReference>
<dbReference type="EMBL" id="VAWE01000001">
    <property type="protein sequence ID" value="TLQ45743.1"/>
    <property type="molecule type" value="Genomic_DNA"/>
</dbReference>
<evidence type="ECO:0000313" key="2">
    <source>
        <dbReference type="EMBL" id="TLQ45743.1"/>
    </source>
</evidence>
<sequence length="176" mass="20600">MEFVPARGILDFFRTGFEHTAWRLETREAYAADQETKEYQRFLEGIVPPPDESGPWFVNAHEQTAAGKRIERVRLVDEPATDNQRYLLATTPDNLAAGEDIRYLRRSRALELELPDFDFWLFDSRVLARFNWEDAERRMELTTDPEQVVKACQARDAAWHYATKYEEFKAQVPSPV</sequence>
<feature type="domain" description="DUF6879" evidence="1">
    <location>
        <begin position="12"/>
        <end position="169"/>
    </location>
</feature>
<name>A0A5R9ECQ0_9ACTN</name>
<reference evidence="2 3" key="1">
    <citation type="submission" date="2019-05" db="EMBL/GenBank/DDBJ databases">
        <title>Streptomyces marianii sp. nov., a novel marine actinomycete from southern coast of India.</title>
        <authorList>
            <person name="Iniyan A.M."/>
            <person name="Wink J."/>
            <person name="Ramprasad E."/>
            <person name="Ramana C.V."/>
            <person name="Bunk B."/>
            <person name="Sproer C."/>
            <person name="Joseph F.-J.R.S."/>
            <person name="Vincent S.G.P."/>
        </authorList>
    </citation>
    <scope>NUCLEOTIDE SEQUENCE [LARGE SCALE GENOMIC DNA]</scope>
    <source>
        <strain evidence="2 3">ICN19</strain>
    </source>
</reference>
<comment type="caution">
    <text evidence="2">The sequence shown here is derived from an EMBL/GenBank/DDBJ whole genome shotgun (WGS) entry which is preliminary data.</text>
</comment>
<dbReference type="AlphaFoldDB" id="A0A5R9ECQ0"/>
<proteinExistence type="predicted"/>
<evidence type="ECO:0000313" key="3">
    <source>
        <dbReference type="Proteomes" id="UP000305921"/>
    </source>
</evidence>
<dbReference type="OrthoDB" id="3821358at2"/>
<keyword evidence="3" id="KW-1185">Reference proteome</keyword>
<protein>
    <recommendedName>
        <fullName evidence="1">DUF6879 domain-containing protein</fullName>
    </recommendedName>
</protein>
<organism evidence="2 3">
    <name type="scientific">Streptomyces marianii</name>
    <dbReference type="NCBI Taxonomy" id="1817406"/>
    <lineage>
        <taxon>Bacteria</taxon>
        <taxon>Bacillati</taxon>
        <taxon>Actinomycetota</taxon>
        <taxon>Actinomycetes</taxon>
        <taxon>Kitasatosporales</taxon>
        <taxon>Streptomycetaceae</taxon>
        <taxon>Streptomyces</taxon>
    </lineage>
</organism>
<accession>A0A5R9ECQ0</accession>
<dbReference type="RefSeq" id="WP_138055072.1">
    <property type="nucleotide sequence ID" value="NZ_VAWE01000001.1"/>
</dbReference>